<gene>
    <name evidence="1" type="ORF">METZ01_LOCUS71739</name>
</gene>
<sequence length="28" mass="3281">MGVALELEAQIRRYEDLVERSEALRGYL</sequence>
<name>A0A381TS62_9ZZZZ</name>
<reference evidence="1" key="1">
    <citation type="submission" date="2018-05" db="EMBL/GenBank/DDBJ databases">
        <authorList>
            <person name="Lanie J.A."/>
            <person name="Ng W.-L."/>
            <person name="Kazmierczak K.M."/>
            <person name="Andrzejewski T.M."/>
            <person name="Davidsen T.M."/>
            <person name="Wayne K.J."/>
            <person name="Tettelin H."/>
            <person name="Glass J.I."/>
            <person name="Rusch D."/>
            <person name="Podicherti R."/>
            <person name="Tsui H.-C.T."/>
            <person name="Winkler M.E."/>
        </authorList>
    </citation>
    <scope>NUCLEOTIDE SEQUENCE</scope>
</reference>
<evidence type="ECO:0000313" key="1">
    <source>
        <dbReference type="EMBL" id="SVA18885.1"/>
    </source>
</evidence>
<organism evidence="1">
    <name type="scientific">marine metagenome</name>
    <dbReference type="NCBI Taxonomy" id="408172"/>
    <lineage>
        <taxon>unclassified sequences</taxon>
        <taxon>metagenomes</taxon>
        <taxon>ecological metagenomes</taxon>
    </lineage>
</organism>
<accession>A0A381TS62</accession>
<dbReference type="EMBL" id="UINC01005073">
    <property type="protein sequence ID" value="SVA18885.1"/>
    <property type="molecule type" value="Genomic_DNA"/>
</dbReference>
<dbReference type="AlphaFoldDB" id="A0A381TS62"/>
<protein>
    <submittedName>
        <fullName evidence="1">Uncharacterized protein</fullName>
    </submittedName>
</protein>
<proteinExistence type="predicted"/>